<keyword evidence="1" id="KW-0862">Zinc</keyword>
<name>A0A371EX20_MUCPR</name>
<sequence length="781" mass="87300">MATASSFSQGSIISFLGTPTITMKKLNWKNYRAWSKSIELWFLGQEAEILEENKVPWLKLDYQLCFVSPKLLEILRSFKTCYSFSTNARDVFANDVQRMFDSTKKIVFLQQTIHDMVSHIAKARAVVEEMKGLLMCNSIKETTKRIDKLLMILILRSLHLNYEHVWNQILSSEQIPSMNSLVTRLLWFPTITKGDGIAIENSAMVGSRGRGRSGRGTRGILRNGKGGRGRLICSHCGKEGHLQNRCYDLIDWPNKTINISSSHTPSNRRIGSQLISDQEYQKFLRLKSNNHTHSSASPSVSTTCISHSMGSQGPWIIDLGASDHISGNDSMLSSISSPKFPHLISLANDSKMDRNTSQLIGKGYESRGLYYLSNNPSTLCFASISPKLLHNRLGHPSLAKLKLMVPSLNKLSTLECESCQLGKHVRSTFPNQVNKRCNSPFSIVHSDIWGPIVINSAKAIKYVFLGYSHLQKGYRCYSPSTKRHYISADVTFFEETMFFTKDDCDSIQQALPISYLSPPESSSLETHNQDILQPSFSVHSQVELSSPSMSTCQSRTQEMGTPVCEDSLDSCPLPSTDPTPDPLPSSPSHDSDIGWPIALRKGIRSTRNPHPIYLSYHRLSPSYFSFVSSVSSITIPKSVCEALNHPGWRQAMIVEMQALEQSGTWELVPLPSGKKAVGCRWVFAIKVAPNGTIDRLKARLVAKGYTQVYGLDYGDTFSPVAKITTIRLLLAMAAIRHWPLHQLDIKNAFLHGDLDEEIYMEQPPGFVAQGESGLVCKLRRS</sequence>
<reference evidence="4" key="1">
    <citation type="submission" date="2018-05" db="EMBL/GenBank/DDBJ databases">
        <title>Draft genome of Mucuna pruriens seed.</title>
        <authorList>
            <person name="Nnadi N.E."/>
            <person name="Vos R."/>
            <person name="Hasami M.H."/>
            <person name="Devisetty U.K."/>
            <person name="Aguiy J.C."/>
        </authorList>
    </citation>
    <scope>NUCLEOTIDE SEQUENCE [LARGE SCALE GENOMIC DNA]</scope>
    <source>
        <strain evidence="4">JCA_2017</strain>
    </source>
</reference>
<dbReference type="Proteomes" id="UP000257109">
    <property type="component" value="Unassembled WGS sequence"/>
</dbReference>
<feature type="region of interest" description="Disordered" evidence="2">
    <location>
        <begin position="547"/>
        <end position="591"/>
    </location>
</feature>
<dbReference type="InterPro" id="IPR013103">
    <property type="entry name" value="RVT_2"/>
</dbReference>
<feature type="non-terminal residue" evidence="4">
    <location>
        <position position="781"/>
    </location>
</feature>
<dbReference type="OrthoDB" id="1749397at2759"/>
<dbReference type="GO" id="GO:0003676">
    <property type="term" value="F:nucleic acid binding"/>
    <property type="evidence" value="ECO:0007669"/>
    <property type="project" value="InterPro"/>
</dbReference>
<dbReference type="PANTHER" id="PTHR34222">
    <property type="entry name" value="GAG_PRE-INTEGRS DOMAIN-CONTAINING PROTEIN"/>
    <property type="match status" value="1"/>
</dbReference>
<dbReference type="EMBL" id="QJKJ01011668">
    <property type="protein sequence ID" value="RDX70544.1"/>
    <property type="molecule type" value="Genomic_DNA"/>
</dbReference>
<evidence type="ECO:0000313" key="4">
    <source>
        <dbReference type="EMBL" id="RDX70544.1"/>
    </source>
</evidence>
<dbReference type="InterPro" id="IPR043502">
    <property type="entry name" value="DNA/RNA_pol_sf"/>
</dbReference>
<gene>
    <name evidence="4" type="ORF">CR513_50200</name>
</gene>
<dbReference type="Pfam" id="PF07727">
    <property type="entry name" value="RVT_2"/>
    <property type="match status" value="1"/>
</dbReference>
<dbReference type="SUPFAM" id="SSF57756">
    <property type="entry name" value="Retrovirus zinc finger-like domains"/>
    <property type="match status" value="1"/>
</dbReference>
<dbReference type="InterPro" id="IPR036875">
    <property type="entry name" value="Znf_CCHC_sf"/>
</dbReference>
<dbReference type="Pfam" id="PF25597">
    <property type="entry name" value="SH3_retrovirus"/>
    <property type="match status" value="1"/>
</dbReference>
<organism evidence="4 5">
    <name type="scientific">Mucuna pruriens</name>
    <name type="common">Velvet bean</name>
    <name type="synonym">Dolichos pruriens</name>
    <dbReference type="NCBI Taxonomy" id="157652"/>
    <lineage>
        <taxon>Eukaryota</taxon>
        <taxon>Viridiplantae</taxon>
        <taxon>Streptophyta</taxon>
        <taxon>Embryophyta</taxon>
        <taxon>Tracheophyta</taxon>
        <taxon>Spermatophyta</taxon>
        <taxon>Magnoliopsida</taxon>
        <taxon>eudicotyledons</taxon>
        <taxon>Gunneridae</taxon>
        <taxon>Pentapetalae</taxon>
        <taxon>rosids</taxon>
        <taxon>fabids</taxon>
        <taxon>Fabales</taxon>
        <taxon>Fabaceae</taxon>
        <taxon>Papilionoideae</taxon>
        <taxon>50 kb inversion clade</taxon>
        <taxon>NPAAA clade</taxon>
        <taxon>indigoferoid/millettioid clade</taxon>
        <taxon>Phaseoleae</taxon>
        <taxon>Mucuna</taxon>
    </lineage>
</organism>
<evidence type="ECO:0000259" key="3">
    <source>
        <dbReference type="PROSITE" id="PS50158"/>
    </source>
</evidence>
<dbReference type="Pfam" id="PF13976">
    <property type="entry name" value="gag_pre-integrs"/>
    <property type="match status" value="1"/>
</dbReference>
<protein>
    <recommendedName>
        <fullName evidence="3">CCHC-type domain-containing protein</fullName>
    </recommendedName>
</protein>
<proteinExistence type="predicted"/>
<dbReference type="PANTHER" id="PTHR34222:SF95">
    <property type="entry name" value="RRNA 2'-O-METHYLTRANSFERASE FIBRILLARIN-LIKE ISOFORM X1"/>
    <property type="match status" value="1"/>
</dbReference>
<keyword evidence="5" id="KW-1185">Reference proteome</keyword>
<accession>A0A371EX20</accession>
<feature type="compositionally biased region" description="Polar residues" evidence="2">
    <location>
        <begin position="547"/>
        <end position="559"/>
    </location>
</feature>
<keyword evidence="1" id="KW-0863">Zinc-finger</keyword>
<feature type="domain" description="CCHC-type" evidence="3">
    <location>
        <begin position="233"/>
        <end position="246"/>
    </location>
</feature>
<feature type="compositionally biased region" description="Pro residues" evidence="2">
    <location>
        <begin position="575"/>
        <end position="585"/>
    </location>
</feature>
<comment type="caution">
    <text evidence="4">The sequence shown here is derived from an EMBL/GenBank/DDBJ whole genome shotgun (WGS) entry which is preliminary data.</text>
</comment>
<dbReference type="SUPFAM" id="SSF56672">
    <property type="entry name" value="DNA/RNA polymerases"/>
    <property type="match status" value="1"/>
</dbReference>
<keyword evidence="1" id="KW-0479">Metal-binding</keyword>
<dbReference type="GO" id="GO:0008270">
    <property type="term" value="F:zinc ion binding"/>
    <property type="evidence" value="ECO:0007669"/>
    <property type="project" value="UniProtKB-KW"/>
</dbReference>
<dbReference type="InterPro" id="IPR025724">
    <property type="entry name" value="GAG-pre-integrase_dom"/>
</dbReference>
<dbReference type="InterPro" id="IPR057670">
    <property type="entry name" value="SH3_retrovirus"/>
</dbReference>
<feature type="non-terminal residue" evidence="4">
    <location>
        <position position="1"/>
    </location>
</feature>
<evidence type="ECO:0000313" key="5">
    <source>
        <dbReference type="Proteomes" id="UP000257109"/>
    </source>
</evidence>
<evidence type="ECO:0000256" key="2">
    <source>
        <dbReference type="SAM" id="MobiDB-lite"/>
    </source>
</evidence>
<dbReference type="PROSITE" id="PS50158">
    <property type="entry name" value="ZF_CCHC"/>
    <property type="match status" value="1"/>
</dbReference>
<dbReference type="AlphaFoldDB" id="A0A371EX20"/>
<dbReference type="InterPro" id="IPR001878">
    <property type="entry name" value="Znf_CCHC"/>
</dbReference>
<evidence type="ECO:0000256" key="1">
    <source>
        <dbReference type="PROSITE-ProRule" id="PRU00047"/>
    </source>
</evidence>